<accession>A0A8E0RQT1</accession>
<dbReference type="PANTHER" id="PTHR31075:SF4">
    <property type="entry name" value="CENTROSOMAL PROTEIN OF 85 KDA"/>
    <property type="match status" value="1"/>
</dbReference>
<proteinExistence type="predicted"/>
<dbReference type="GO" id="GO:0005813">
    <property type="term" value="C:centrosome"/>
    <property type="evidence" value="ECO:0007669"/>
    <property type="project" value="TreeGrafter"/>
</dbReference>
<dbReference type="PANTHER" id="PTHR31075">
    <property type="entry name" value="CENTROSOMAL PROTEIN OF 85 KDA"/>
    <property type="match status" value="1"/>
</dbReference>
<dbReference type="EMBL" id="LUCM01008055">
    <property type="protein sequence ID" value="KAA0189035.1"/>
    <property type="molecule type" value="Genomic_DNA"/>
</dbReference>
<dbReference type="Proteomes" id="UP000728185">
    <property type="component" value="Unassembled WGS sequence"/>
</dbReference>
<sequence>MTKRQFEEQLARETAGITGLKTTIVARQTEIRQLKTRITELNAEKQELLSQLLNTKSALSQSNSAWKSTEGAQRGRLLTTLSRAVEELGRLSSQLTKIAEGQRPDLASLLFEPKPMYDWSISTPDIDESSLPRDETALRADSGSPLFSQSLGHQPLSISDCDLRIQAERVQHVHEQLAALRKRLADRYAEHLGGKLECFVQ</sequence>
<dbReference type="InterPro" id="IPR040210">
    <property type="entry name" value="Cep85/Cep85L"/>
</dbReference>
<evidence type="ECO:0000256" key="1">
    <source>
        <dbReference type="SAM" id="Coils"/>
    </source>
</evidence>
<dbReference type="OrthoDB" id="6251287at2759"/>
<keyword evidence="1" id="KW-0175">Coiled coil</keyword>
<name>A0A8E0RQT1_9TREM</name>
<organism evidence="2 3">
    <name type="scientific">Fasciolopsis buskii</name>
    <dbReference type="NCBI Taxonomy" id="27845"/>
    <lineage>
        <taxon>Eukaryota</taxon>
        <taxon>Metazoa</taxon>
        <taxon>Spiralia</taxon>
        <taxon>Lophotrochozoa</taxon>
        <taxon>Platyhelminthes</taxon>
        <taxon>Trematoda</taxon>
        <taxon>Digenea</taxon>
        <taxon>Plagiorchiida</taxon>
        <taxon>Echinostomata</taxon>
        <taxon>Echinostomatoidea</taxon>
        <taxon>Fasciolidae</taxon>
        <taxon>Fasciolopsis</taxon>
    </lineage>
</organism>
<reference evidence="2" key="1">
    <citation type="submission" date="2019-05" db="EMBL/GenBank/DDBJ databases">
        <title>Annotation for the trematode Fasciolopsis buski.</title>
        <authorList>
            <person name="Choi Y.-J."/>
        </authorList>
    </citation>
    <scope>NUCLEOTIDE SEQUENCE</scope>
    <source>
        <strain evidence="2">HT</strain>
        <tissue evidence="2">Whole worm</tissue>
    </source>
</reference>
<protein>
    <submittedName>
        <fullName evidence="2">Uncharacterized protein</fullName>
    </submittedName>
</protein>
<dbReference type="AlphaFoldDB" id="A0A8E0RQT1"/>
<gene>
    <name evidence="2" type="ORF">FBUS_01543</name>
</gene>
<feature type="coiled-coil region" evidence="1">
    <location>
        <begin position="24"/>
        <end position="58"/>
    </location>
</feature>
<evidence type="ECO:0000313" key="2">
    <source>
        <dbReference type="EMBL" id="KAA0189035.1"/>
    </source>
</evidence>
<keyword evidence="3" id="KW-1185">Reference proteome</keyword>
<evidence type="ECO:0000313" key="3">
    <source>
        <dbReference type="Proteomes" id="UP000728185"/>
    </source>
</evidence>
<comment type="caution">
    <text evidence="2">The sequence shown here is derived from an EMBL/GenBank/DDBJ whole genome shotgun (WGS) entry which is preliminary data.</text>
</comment>